<sequence length="115" mass="12319">MESDGSAYRNGMREGDRVVGINGMDARFMTLDQVTVAVRFGATGYDQANRAQAAAVIAIKVDRNGANEKSVAPVAFPHRVDTVSLTLIRPIRAAAEPNTSEVNTSTGTLMEHQVN</sequence>
<proteinExistence type="predicted"/>
<keyword evidence="3" id="KW-1185">Reference proteome</keyword>
<organism evidence="4">
    <name type="scientific">Taenia asiatica</name>
    <name type="common">Asian tapeworm</name>
    <dbReference type="NCBI Taxonomy" id="60517"/>
    <lineage>
        <taxon>Eukaryota</taxon>
        <taxon>Metazoa</taxon>
        <taxon>Spiralia</taxon>
        <taxon>Lophotrochozoa</taxon>
        <taxon>Platyhelminthes</taxon>
        <taxon>Cestoda</taxon>
        <taxon>Eucestoda</taxon>
        <taxon>Cyclophyllidea</taxon>
        <taxon>Taeniidae</taxon>
        <taxon>Taenia</taxon>
    </lineage>
</organism>
<evidence type="ECO:0000313" key="2">
    <source>
        <dbReference type="EMBL" id="VDK42240.1"/>
    </source>
</evidence>
<dbReference type="EMBL" id="UYRS01019028">
    <property type="protein sequence ID" value="VDK42240.1"/>
    <property type="molecule type" value="Genomic_DNA"/>
</dbReference>
<dbReference type="Gene3D" id="2.30.42.10">
    <property type="match status" value="1"/>
</dbReference>
<reference evidence="2 3" key="2">
    <citation type="submission" date="2018-11" db="EMBL/GenBank/DDBJ databases">
        <authorList>
            <consortium name="Pathogen Informatics"/>
        </authorList>
    </citation>
    <scope>NUCLEOTIDE SEQUENCE [LARGE SCALE GENOMIC DNA]</scope>
</reference>
<protein>
    <submittedName>
        <fullName evidence="4">PDZ domain-containing protein</fullName>
    </submittedName>
</protein>
<accession>A0A0R3WEF6</accession>
<dbReference type="InterPro" id="IPR001478">
    <property type="entry name" value="PDZ"/>
</dbReference>
<evidence type="ECO:0000313" key="4">
    <source>
        <dbReference type="WBParaSite" id="TASK_0000919801-mRNA-1"/>
    </source>
</evidence>
<dbReference type="AlphaFoldDB" id="A0A0R3WEF6"/>
<dbReference type="WBParaSite" id="TASK_0000919801-mRNA-1">
    <property type="protein sequence ID" value="TASK_0000919801-mRNA-1"/>
    <property type="gene ID" value="TASK_0000919801"/>
</dbReference>
<feature type="domain" description="PDZ" evidence="1">
    <location>
        <begin position="1"/>
        <end position="39"/>
    </location>
</feature>
<gene>
    <name evidence="2" type="ORF">TASK_LOCUS9199</name>
</gene>
<name>A0A0R3WEF6_TAEAS</name>
<dbReference type="OrthoDB" id="10041077at2759"/>
<evidence type="ECO:0000259" key="1">
    <source>
        <dbReference type="PROSITE" id="PS50106"/>
    </source>
</evidence>
<dbReference type="Proteomes" id="UP000282613">
    <property type="component" value="Unassembled WGS sequence"/>
</dbReference>
<evidence type="ECO:0000313" key="3">
    <source>
        <dbReference type="Proteomes" id="UP000282613"/>
    </source>
</evidence>
<reference evidence="4" key="1">
    <citation type="submission" date="2017-02" db="UniProtKB">
        <authorList>
            <consortium name="WormBaseParasite"/>
        </authorList>
    </citation>
    <scope>IDENTIFICATION</scope>
</reference>
<dbReference type="InterPro" id="IPR036034">
    <property type="entry name" value="PDZ_sf"/>
</dbReference>
<dbReference type="SUPFAM" id="SSF50156">
    <property type="entry name" value="PDZ domain-like"/>
    <property type="match status" value="1"/>
</dbReference>
<dbReference type="PROSITE" id="PS50106">
    <property type="entry name" value="PDZ"/>
    <property type="match status" value="1"/>
</dbReference>
<dbReference type="STRING" id="60517.A0A0R3WEF6"/>